<comment type="caution">
    <text evidence="2">The sequence shown here is derived from an EMBL/GenBank/DDBJ whole genome shotgun (WGS) entry which is preliminary data.</text>
</comment>
<protein>
    <submittedName>
        <fullName evidence="2">Transposase family protein</fullName>
    </submittedName>
</protein>
<reference evidence="2 3" key="1">
    <citation type="submission" date="2024-09" db="EMBL/GenBank/DDBJ databases">
        <authorList>
            <person name="Sun Q."/>
            <person name="Mori K."/>
        </authorList>
    </citation>
    <scope>NUCLEOTIDE SEQUENCE [LARGE SCALE GENOMIC DNA]</scope>
    <source>
        <strain evidence="2 3">CCM 8545</strain>
    </source>
</reference>
<name>A0ABV6C948_9GAMM</name>
<organism evidence="2 3">
    <name type="scientific">Thorsellia kenyensis</name>
    <dbReference type="NCBI Taxonomy" id="1549888"/>
    <lineage>
        <taxon>Bacteria</taxon>
        <taxon>Pseudomonadati</taxon>
        <taxon>Pseudomonadota</taxon>
        <taxon>Gammaproteobacteria</taxon>
        <taxon>Enterobacterales</taxon>
        <taxon>Thorselliaceae</taxon>
        <taxon>Thorsellia</taxon>
    </lineage>
</organism>
<dbReference type="RefSeq" id="WP_385876642.1">
    <property type="nucleotide sequence ID" value="NZ_JBHLXE010000052.1"/>
</dbReference>
<evidence type="ECO:0000313" key="2">
    <source>
        <dbReference type="EMBL" id="MFC0179493.1"/>
    </source>
</evidence>
<dbReference type="InterPro" id="IPR032806">
    <property type="entry name" value="YbfD_N"/>
</dbReference>
<dbReference type="EMBL" id="JBHLXE010000052">
    <property type="protein sequence ID" value="MFC0179493.1"/>
    <property type="molecule type" value="Genomic_DNA"/>
</dbReference>
<dbReference type="Pfam" id="PF13808">
    <property type="entry name" value="DDE_Tnp_1_assoc"/>
    <property type="match status" value="1"/>
</dbReference>
<evidence type="ECO:0000259" key="1">
    <source>
        <dbReference type="Pfam" id="PF13808"/>
    </source>
</evidence>
<keyword evidence="3" id="KW-1185">Reference proteome</keyword>
<proteinExistence type="predicted"/>
<dbReference type="Proteomes" id="UP001589758">
    <property type="component" value="Unassembled WGS sequence"/>
</dbReference>
<feature type="domain" description="H repeat-associated protein N-terminal" evidence="1">
    <location>
        <begin position="6"/>
        <end position="62"/>
    </location>
</feature>
<evidence type="ECO:0000313" key="3">
    <source>
        <dbReference type="Proteomes" id="UP001589758"/>
    </source>
</evidence>
<gene>
    <name evidence="2" type="ORF">ACFFIT_05205</name>
</gene>
<sequence length="63" mass="7315">MEITNLFDNIEETSSIINKKYPVAEIAFLVIASFICGYNNWYSIARFGDANIAWLRKFFPYAN</sequence>
<accession>A0ABV6C948</accession>